<keyword evidence="2" id="KW-0813">Transport</keyword>
<reference evidence="6 7" key="2">
    <citation type="submission" date="2020-03" db="EMBL/GenBank/DDBJ databases">
        <title>Chryseoglobus sp. isolated from a deep-sea seamount.</title>
        <authorList>
            <person name="Zhang D.-C."/>
        </authorList>
    </citation>
    <scope>NUCLEOTIDE SEQUENCE [LARGE SCALE GENOMIC DNA]</scope>
    <source>
        <strain evidence="6 7">KN1116</strain>
    </source>
</reference>
<feature type="domain" description="ABC transporter" evidence="5">
    <location>
        <begin position="17"/>
        <end position="251"/>
    </location>
</feature>
<protein>
    <submittedName>
        <fullName evidence="6">Metal ABC transporter ATP-binding protein</fullName>
    </submittedName>
</protein>
<dbReference type="RefSeq" id="WP_152583972.1">
    <property type="nucleotide sequence ID" value="NZ_VIKT02000020.1"/>
</dbReference>
<sequence>MTAAAHPAPHPESDAVVSLDGVTVRHGEVLALEDVSLEIAAGSVDALVGMNGAGKSTLFAAIMGRVPLSSGTVRVFGGPPSVARKAGRVAFMPQGDSVDRAFPLSVREVVTMGRYGRLGAMRRARASDRDAVQDALARVQLSDLAERPIGALSGGQRTRALLARALAQDAELLLLDEPFAGVDQRSEALIAGLLTQLARDGRSVVVSTHDLTTLPDRADRVILLARRLITVDKPEVALAPESLARAFQFPREERS</sequence>
<dbReference type="SMART" id="SM00382">
    <property type="entry name" value="AAA"/>
    <property type="match status" value="1"/>
</dbReference>
<dbReference type="InterPro" id="IPR003439">
    <property type="entry name" value="ABC_transporter-like_ATP-bd"/>
</dbReference>
<dbReference type="Pfam" id="PF00005">
    <property type="entry name" value="ABC_tran"/>
    <property type="match status" value="1"/>
</dbReference>
<dbReference type="PANTHER" id="PTHR42734:SF5">
    <property type="entry name" value="IRON TRANSPORT SYSTEM ATP-BINDING PROTEIN HI_0361-RELATED"/>
    <property type="match status" value="1"/>
</dbReference>
<dbReference type="CDD" id="cd03235">
    <property type="entry name" value="ABC_Metallic_Cations"/>
    <property type="match status" value="1"/>
</dbReference>
<dbReference type="PROSITE" id="PS50893">
    <property type="entry name" value="ABC_TRANSPORTER_2"/>
    <property type="match status" value="1"/>
</dbReference>
<organism evidence="6 7">
    <name type="scientific">Microcella pacifica</name>
    <dbReference type="NCBI Taxonomy" id="2591847"/>
    <lineage>
        <taxon>Bacteria</taxon>
        <taxon>Bacillati</taxon>
        <taxon>Actinomycetota</taxon>
        <taxon>Actinomycetes</taxon>
        <taxon>Micrococcales</taxon>
        <taxon>Microbacteriaceae</taxon>
        <taxon>Microcella</taxon>
    </lineage>
</organism>
<dbReference type="Gene3D" id="3.40.50.300">
    <property type="entry name" value="P-loop containing nucleotide triphosphate hydrolases"/>
    <property type="match status" value="1"/>
</dbReference>
<keyword evidence="7" id="KW-1185">Reference proteome</keyword>
<dbReference type="GO" id="GO:0005524">
    <property type="term" value="F:ATP binding"/>
    <property type="evidence" value="ECO:0007669"/>
    <property type="project" value="UniProtKB-KW"/>
</dbReference>
<keyword evidence="4 6" id="KW-0067">ATP-binding</keyword>
<comment type="similarity">
    <text evidence="1">Belongs to the ABC transporter superfamily.</text>
</comment>
<dbReference type="SUPFAM" id="SSF52540">
    <property type="entry name" value="P-loop containing nucleoside triphosphate hydrolases"/>
    <property type="match status" value="1"/>
</dbReference>
<gene>
    <name evidence="6" type="ORF">FK219_011020</name>
</gene>
<proteinExistence type="inferred from homology"/>
<dbReference type="AlphaFoldDB" id="A0A9E5JQ40"/>
<accession>A0A9E5JQ40</accession>
<evidence type="ECO:0000256" key="1">
    <source>
        <dbReference type="ARBA" id="ARBA00005417"/>
    </source>
</evidence>
<keyword evidence="3" id="KW-0547">Nucleotide-binding</keyword>
<dbReference type="InterPro" id="IPR050153">
    <property type="entry name" value="Metal_Ion_Import_ABC"/>
</dbReference>
<evidence type="ECO:0000256" key="4">
    <source>
        <dbReference type="ARBA" id="ARBA00022840"/>
    </source>
</evidence>
<dbReference type="InterPro" id="IPR003593">
    <property type="entry name" value="AAA+_ATPase"/>
</dbReference>
<dbReference type="PANTHER" id="PTHR42734">
    <property type="entry name" value="METAL TRANSPORT SYSTEM ATP-BINDING PROTEIN TM_0124-RELATED"/>
    <property type="match status" value="1"/>
</dbReference>
<dbReference type="InterPro" id="IPR017871">
    <property type="entry name" value="ABC_transporter-like_CS"/>
</dbReference>
<dbReference type="OrthoDB" id="5296765at2"/>
<evidence type="ECO:0000259" key="5">
    <source>
        <dbReference type="PROSITE" id="PS50893"/>
    </source>
</evidence>
<evidence type="ECO:0000313" key="7">
    <source>
        <dbReference type="Proteomes" id="UP000818266"/>
    </source>
</evidence>
<evidence type="ECO:0000256" key="3">
    <source>
        <dbReference type="ARBA" id="ARBA00022741"/>
    </source>
</evidence>
<comment type="caution">
    <text evidence="6">The sequence shown here is derived from an EMBL/GenBank/DDBJ whole genome shotgun (WGS) entry which is preliminary data.</text>
</comment>
<dbReference type="GO" id="GO:0016887">
    <property type="term" value="F:ATP hydrolysis activity"/>
    <property type="evidence" value="ECO:0007669"/>
    <property type="project" value="InterPro"/>
</dbReference>
<reference evidence="6 7" key="1">
    <citation type="submission" date="2019-06" db="EMBL/GenBank/DDBJ databases">
        <authorList>
            <person name="De-Chao Zhang Q."/>
        </authorList>
    </citation>
    <scope>NUCLEOTIDE SEQUENCE [LARGE SCALE GENOMIC DNA]</scope>
    <source>
        <strain evidence="6 7">KN1116</strain>
    </source>
</reference>
<name>A0A9E5JQ40_9MICO</name>
<dbReference type="InterPro" id="IPR027417">
    <property type="entry name" value="P-loop_NTPase"/>
</dbReference>
<evidence type="ECO:0000313" key="6">
    <source>
        <dbReference type="EMBL" id="NHF63759.1"/>
    </source>
</evidence>
<evidence type="ECO:0000256" key="2">
    <source>
        <dbReference type="ARBA" id="ARBA00022448"/>
    </source>
</evidence>
<dbReference type="EMBL" id="VIKT02000020">
    <property type="protein sequence ID" value="NHF63759.1"/>
    <property type="molecule type" value="Genomic_DNA"/>
</dbReference>
<dbReference type="Proteomes" id="UP000818266">
    <property type="component" value="Unassembled WGS sequence"/>
</dbReference>
<dbReference type="PROSITE" id="PS00211">
    <property type="entry name" value="ABC_TRANSPORTER_1"/>
    <property type="match status" value="1"/>
</dbReference>